<name>A0A1G5JT33_9HYPH</name>
<dbReference type="Pfam" id="PF13340">
    <property type="entry name" value="DUF4096"/>
    <property type="match status" value="1"/>
</dbReference>
<reference evidence="2 3" key="1">
    <citation type="submission" date="2016-10" db="EMBL/GenBank/DDBJ databases">
        <authorList>
            <person name="de Groot N.N."/>
        </authorList>
    </citation>
    <scope>NUCLEOTIDE SEQUENCE [LARGE SCALE GENOMIC DNA]</scope>
    <source>
        <strain evidence="2 3">CGMCC 1.7666</strain>
    </source>
</reference>
<dbReference type="STRING" id="549386.SAMN02927923_02846"/>
<feature type="domain" description="Insertion element IS402-like" evidence="1">
    <location>
        <begin position="7"/>
        <end position="73"/>
    </location>
</feature>
<gene>
    <name evidence="2" type="ORF">SAMN02927923_02846</name>
</gene>
<sequence>MCLTKNGHWSLYLKLLPEEACQREHSVREVVTGLRSIVKTGAPWRGMPIDLPPRAAGCQQAHRWLKAGCFGQLAHDLRAVLHLAALPDSSPLPRHTSEAARDVERQPGTLVDLPVNALVCMMLRQAENYGVFHSNL</sequence>
<protein>
    <submittedName>
        <fullName evidence="2">Putative transposase of IS4/5 family</fullName>
    </submittedName>
</protein>
<dbReference type="AlphaFoldDB" id="A0A1G5JT33"/>
<evidence type="ECO:0000313" key="3">
    <source>
        <dbReference type="Proteomes" id="UP000199569"/>
    </source>
</evidence>
<dbReference type="Proteomes" id="UP000199569">
    <property type="component" value="Unassembled WGS sequence"/>
</dbReference>
<keyword evidence="3" id="KW-1185">Reference proteome</keyword>
<dbReference type="EMBL" id="FMVJ01000007">
    <property type="protein sequence ID" value="SCY90908.1"/>
    <property type="molecule type" value="Genomic_DNA"/>
</dbReference>
<organism evidence="2 3">
    <name type="scientific">Microvirga guangxiensis</name>
    <dbReference type="NCBI Taxonomy" id="549386"/>
    <lineage>
        <taxon>Bacteria</taxon>
        <taxon>Pseudomonadati</taxon>
        <taxon>Pseudomonadota</taxon>
        <taxon>Alphaproteobacteria</taxon>
        <taxon>Hyphomicrobiales</taxon>
        <taxon>Methylobacteriaceae</taxon>
        <taxon>Microvirga</taxon>
    </lineage>
</organism>
<dbReference type="InterPro" id="IPR025161">
    <property type="entry name" value="IS402-like_dom"/>
</dbReference>
<dbReference type="PANTHER" id="PTHR30007">
    <property type="entry name" value="PHP DOMAIN PROTEIN"/>
    <property type="match status" value="1"/>
</dbReference>
<evidence type="ECO:0000313" key="2">
    <source>
        <dbReference type="EMBL" id="SCY90908.1"/>
    </source>
</evidence>
<accession>A0A1G5JT33</accession>
<proteinExistence type="predicted"/>
<dbReference type="PANTHER" id="PTHR30007:SF0">
    <property type="entry name" value="TRANSPOSASE"/>
    <property type="match status" value="1"/>
</dbReference>
<evidence type="ECO:0000259" key="1">
    <source>
        <dbReference type="Pfam" id="PF13340"/>
    </source>
</evidence>